<dbReference type="Proteomes" id="UP000177273">
    <property type="component" value="Unassembled WGS sequence"/>
</dbReference>
<evidence type="ECO:0000259" key="1">
    <source>
        <dbReference type="PROSITE" id="PS50883"/>
    </source>
</evidence>
<dbReference type="InterPro" id="IPR001633">
    <property type="entry name" value="EAL_dom"/>
</dbReference>
<dbReference type="PANTHER" id="PTHR33121:SF78">
    <property type="entry name" value="CYCLIC DI-GMP PHOSPHODIESTERASE PDEH"/>
    <property type="match status" value="1"/>
</dbReference>
<evidence type="ECO:0000313" key="2">
    <source>
        <dbReference type="EMBL" id="OFI46069.1"/>
    </source>
</evidence>
<dbReference type="RefSeq" id="WP_070788539.1">
    <property type="nucleotide sequence ID" value="NZ_MKIQ01000029.1"/>
</dbReference>
<sequence length="248" mass="29494">MEKNRIEEIENLSLAFQPIVDLSSETEYLEFEILLRNKEDNSFPAALFNDLIKDEYVYSEFIKWFKSELIKQINNHPNYRFSINFFPVQLNFESTWSFLKDMSSYSSNIIIEITEHPEPFRDHFDIEDNQAEFVINIEKIAGFGYDISLDDISCGQYSLEFVLKNIKNIRNLKFTLLPFRNHEFDDIAIFIVAWYNLAQRHNKRFIIEGIEDKELSQSMLDIGLTYQQGYNWPMFRDLKQVELCGNSQ</sequence>
<keyword evidence="3" id="KW-1185">Reference proteome</keyword>
<proteinExistence type="predicted"/>
<dbReference type="Gene3D" id="3.20.20.450">
    <property type="entry name" value="EAL domain"/>
    <property type="match status" value="1"/>
</dbReference>
<dbReference type="EMBL" id="MKIQ01000029">
    <property type="protein sequence ID" value="OFI46069.1"/>
    <property type="molecule type" value="Genomic_DNA"/>
</dbReference>
<dbReference type="PROSITE" id="PS50883">
    <property type="entry name" value="EAL"/>
    <property type="match status" value="1"/>
</dbReference>
<reference evidence="3" key="1">
    <citation type="submission" date="2016-09" db="EMBL/GenBank/DDBJ databases">
        <title>Draft genome sequence of a novel species of the family Streptococcaceae isolated from flowers.</title>
        <authorList>
            <person name="Chuah L.-O."/>
            <person name="Yap K.-P."/>
            <person name="Thong K.L."/>
            <person name="Liong M.T."/>
            <person name="Ahmad R."/>
            <person name="Rusul G."/>
        </authorList>
    </citation>
    <scope>NUCLEOTIDE SEQUENCE [LARGE SCALE GENOMIC DNA]</scope>
    <source>
        <strain evidence="3">HibF3</strain>
    </source>
</reference>
<evidence type="ECO:0000313" key="3">
    <source>
        <dbReference type="Proteomes" id="UP000177273"/>
    </source>
</evidence>
<accession>A0A9Q5JEX6</accession>
<dbReference type="GO" id="GO:0071111">
    <property type="term" value="F:cyclic-guanylate-specific phosphodiesterase activity"/>
    <property type="evidence" value="ECO:0007669"/>
    <property type="project" value="InterPro"/>
</dbReference>
<feature type="domain" description="EAL" evidence="1">
    <location>
        <begin position="1"/>
        <end position="248"/>
    </location>
</feature>
<dbReference type="SMART" id="SM00052">
    <property type="entry name" value="EAL"/>
    <property type="match status" value="1"/>
</dbReference>
<organism evidence="2 3">
    <name type="scientific">Floricoccus penangensis</name>
    <dbReference type="NCBI Taxonomy" id="1859475"/>
    <lineage>
        <taxon>Bacteria</taxon>
        <taxon>Bacillati</taxon>
        <taxon>Bacillota</taxon>
        <taxon>Bacilli</taxon>
        <taxon>Lactobacillales</taxon>
        <taxon>Streptococcaceae</taxon>
        <taxon>Floricoccus</taxon>
    </lineage>
</organism>
<comment type="caution">
    <text evidence="2">The sequence shown here is derived from an EMBL/GenBank/DDBJ whole genome shotgun (WGS) entry which is preliminary data.</text>
</comment>
<dbReference type="OrthoDB" id="2324331at2"/>
<name>A0A9Q5JEX6_9LACT</name>
<dbReference type="Pfam" id="PF00563">
    <property type="entry name" value="EAL"/>
    <property type="match status" value="1"/>
</dbReference>
<dbReference type="AlphaFoldDB" id="A0A9Q5JEX6"/>
<protein>
    <recommendedName>
        <fullName evidence="1">EAL domain-containing protein</fullName>
    </recommendedName>
</protein>
<dbReference type="InterPro" id="IPR035919">
    <property type="entry name" value="EAL_sf"/>
</dbReference>
<gene>
    <name evidence="2" type="ORF">BG262_06175</name>
</gene>
<dbReference type="InterPro" id="IPR050706">
    <property type="entry name" value="Cyclic-di-GMP_PDE-like"/>
</dbReference>
<dbReference type="PANTHER" id="PTHR33121">
    <property type="entry name" value="CYCLIC DI-GMP PHOSPHODIESTERASE PDEF"/>
    <property type="match status" value="1"/>
</dbReference>
<dbReference type="SUPFAM" id="SSF141868">
    <property type="entry name" value="EAL domain-like"/>
    <property type="match status" value="1"/>
</dbReference>